<sequence length="239" mass="25599">MGAVLSGQWFGSARGPKRLRAFAASRAAGLQRALQSEVVAMVAEARAQPGGDDLDRGLHSQCLKDFDRADFTVGGAVFAQGEAARAGEPDASKARRDFCDRLRATCRRCSEDPKFAFVASALCSQVTMAHLGTVCFSGPHSYALPGGAVKGSYSVRHLRRNQLCITVRRSARDFTSFALPDGDMHGCHRMSFVEQSAEVVLQAADARGFQALVHALVGVAFARRSDAEAPFWRGGPVVP</sequence>
<dbReference type="EMBL" id="CAUYUJ010014987">
    <property type="protein sequence ID" value="CAK0848556.1"/>
    <property type="molecule type" value="Genomic_DNA"/>
</dbReference>
<protein>
    <submittedName>
        <fullName evidence="1">Uncharacterized protein</fullName>
    </submittedName>
</protein>
<accession>A0ABN9TQZ5</accession>
<dbReference type="Proteomes" id="UP001189429">
    <property type="component" value="Unassembled WGS sequence"/>
</dbReference>
<comment type="caution">
    <text evidence="1">The sequence shown here is derived from an EMBL/GenBank/DDBJ whole genome shotgun (WGS) entry which is preliminary data.</text>
</comment>
<name>A0ABN9TQZ5_9DINO</name>
<gene>
    <name evidence="1" type="ORF">PCOR1329_LOCUS41454</name>
</gene>
<proteinExistence type="predicted"/>
<evidence type="ECO:0000313" key="2">
    <source>
        <dbReference type="Proteomes" id="UP001189429"/>
    </source>
</evidence>
<keyword evidence="2" id="KW-1185">Reference proteome</keyword>
<reference evidence="1" key="1">
    <citation type="submission" date="2023-10" db="EMBL/GenBank/DDBJ databases">
        <authorList>
            <person name="Chen Y."/>
            <person name="Shah S."/>
            <person name="Dougan E. K."/>
            <person name="Thang M."/>
            <person name="Chan C."/>
        </authorList>
    </citation>
    <scope>NUCLEOTIDE SEQUENCE [LARGE SCALE GENOMIC DNA]</scope>
</reference>
<evidence type="ECO:0000313" key="1">
    <source>
        <dbReference type="EMBL" id="CAK0848556.1"/>
    </source>
</evidence>
<organism evidence="1 2">
    <name type="scientific">Prorocentrum cordatum</name>
    <dbReference type="NCBI Taxonomy" id="2364126"/>
    <lineage>
        <taxon>Eukaryota</taxon>
        <taxon>Sar</taxon>
        <taxon>Alveolata</taxon>
        <taxon>Dinophyceae</taxon>
        <taxon>Prorocentrales</taxon>
        <taxon>Prorocentraceae</taxon>
        <taxon>Prorocentrum</taxon>
    </lineage>
</organism>